<sequence length="177" mass="19555">MTKISSRQITRWPTLQRQVSACALGLMLALGVTQLSLAQAPAPVVVGQALPALNLKDQHDKPWQIKPSTRLVMFAAGRKASNLMQAVLQALPKDQLTRKNAVYLADMSKMPGFITRTFALPTLRDMPYLMGVSLDETTLAAWPRQTDAVTLIELDQKVVKGIRYVTTEADLRAALER</sequence>
<dbReference type="Proteomes" id="UP000185911">
    <property type="component" value="Unassembled WGS sequence"/>
</dbReference>
<dbReference type="RefSeq" id="WP_075587343.1">
    <property type="nucleotide sequence ID" value="NZ_MSYM01000016.1"/>
</dbReference>
<keyword evidence="1" id="KW-0732">Signal</keyword>
<feature type="signal peptide" evidence="1">
    <location>
        <begin position="1"/>
        <end position="38"/>
    </location>
</feature>
<organism evidence="2 3">
    <name type="scientific">Rhodoferax antarcticus ANT.BR</name>
    <dbReference type="NCBI Taxonomy" id="1111071"/>
    <lineage>
        <taxon>Bacteria</taxon>
        <taxon>Pseudomonadati</taxon>
        <taxon>Pseudomonadota</taxon>
        <taxon>Betaproteobacteria</taxon>
        <taxon>Burkholderiales</taxon>
        <taxon>Comamonadaceae</taxon>
        <taxon>Rhodoferax</taxon>
    </lineage>
</organism>
<name>A0A1Q8YBU3_9BURK</name>
<gene>
    <name evidence="2" type="ORF">BLL52_3130</name>
</gene>
<feature type="chain" id="PRO_5013136175" description="FAD/FMN-containing dehydrogenase" evidence="1">
    <location>
        <begin position="39"/>
        <end position="177"/>
    </location>
</feature>
<protein>
    <recommendedName>
        <fullName evidence="4">FAD/FMN-containing dehydrogenase</fullName>
    </recommendedName>
</protein>
<accession>A0A1Q8YBU3</accession>
<dbReference type="STRING" id="81479.RA876_09695"/>
<dbReference type="AlphaFoldDB" id="A0A1Q8YBU3"/>
<evidence type="ECO:0000313" key="3">
    <source>
        <dbReference type="Proteomes" id="UP000185911"/>
    </source>
</evidence>
<evidence type="ECO:0008006" key="4">
    <source>
        <dbReference type="Google" id="ProtNLM"/>
    </source>
</evidence>
<proteinExistence type="predicted"/>
<keyword evidence="3" id="KW-1185">Reference proteome</keyword>
<evidence type="ECO:0000256" key="1">
    <source>
        <dbReference type="SAM" id="SignalP"/>
    </source>
</evidence>
<reference evidence="2 3" key="1">
    <citation type="submission" date="2017-01" db="EMBL/GenBank/DDBJ databases">
        <title>Genome sequence of Rhodoferax antarcticus ANT.BR, a psychrophilic purple nonsulfur bacterium from an Antarctic microbial mat.</title>
        <authorList>
            <person name="Baker J."/>
            <person name="Riester C."/>
            <person name="Skinner B."/>
            <person name="Newell A."/>
            <person name="Swingley W."/>
            <person name="Madigan M."/>
            <person name="Jung D."/>
            <person name="Asao M."/>
            <person name="Chen M."/>
            <person name="Loughlin P."/>
            <person name="Pan H."/>
            <person name="Lin S."/>
            <person name="Li N."/>
            <person name="Shaw J."/>
            <person name="Prado M."/>
            <person name="Sherman C."/>
            <person name="Li X."/>
            <person name="Tang J."/>
            <person name="Blankenship R."/>
            <person name="Zhao T."/>
            <person name="Touchman J."/>
            <person name="Sattley M."/>
        </authorList>
    </citation>
    <scope>NUCLEOTIDE SEQUENCE [LARGE SCALE GENOMIC DNA]</scope>
    <source>
        <strain evidence="2 3">ANT.BR</strain>
    </source>
</reference>
<evidence type="ECO:0000313" key="2">
    <source>
        <dbReference type="EMBL" id="OLP05463.1"/>
    </source>
</evidence>
<comment type="caution">
    <text evidence="2">The sequence shown here is derived from an EMBL/GenBank/DDBJ whole genome shotgun (WGS) entry which is preliminary data.</text>
</comment>
<dbReference type="EMBL" id="MSYM01000016">
    <property type="protein sequence ID" value="OLP05463.1"/>
    <property type="molecule type" value="Genomic_DNA"/>
</dbReference>